<feature type="transmembrane region" description="Helical" evidence="2">
    <location>
        <begin position="40"/>
        <end position="60"/>
    </location>
</feature>
<evidence type="ECO:0000313" key="3">
    <source>
        <dbReference type="EMBL" id="QYC42380.1"/>
    </source>
</evidence>
<sequence length="72" mass="7987">MAGSATRGNGDLMDNAGDTNERAARRAARRDADAPPGGPWRLLGTLMERFLLGVIVVNLLRRAFARRERRRP</sequence>
<reference evidence="3 4" key="1">
    <citation type="journal article" date="2021" name="ACS Chem. Biol.">
        <title>Genomic-Led Discovery of a Novel Glycopeptide Antibiotic by Nonomuraea coxensis DSM 45129.</title>
        <authorList>
            <person name="Yushchuk O."/>
            <person name="Vior N.M."/>
            <person name="Andreo-Vidal A."/>
            <person name="Berini F."/>
            <person name="Ruckert C."/>
            <person name="Busche T."/>
            <person name="Binda E."/>
            <person name="Kalinowski J."/>
            <person name="Truman A.W."/>
            <person name="Marinelli F."/>
        </authorList>
    </citation>
    <scope>NUCLEOTIDE SEQUENCE [LARGE SCALE GENOMIC DNA]</scope>
    <source>
        <strain evidence="3 4">DSM 45129</strain>
    </source>
</reference>
<gene>
    <name evidence="3" type="ORF">Nocox_23885</name>
</gene>
<proteinExistence type="predicted"/>
<keyword evidence="4" id="KW-1185">Reference proteome</keyword>
<feature type="compositionally biased region" description="Basic and acidic residues" evidence="1">
    <location>
        <begin position="19"/>
        <end position="33"/>
    </location>
</feature>
<dbReference type="EMBL" id="CP068985">
    <property type="protein sequence ID" value="QYC42380.1"/>
    <property type="molecule type" value="Genomic_DNA"/>
</dbReference>
<evidence type="ECO:0000256" key="2">
    <source>
        <dbReference type="SAM" id="Phobius"/>
    </source>
</evidence>
<name>A0ABX8U3Y6_9ACTN</name>
<keyword evidence="2" id="KW-0472">Membrane</keyword>
<feature type="region of interest" description="Disordered" evidence="1">
    <location>
        <begin position="1"/>
        <end position="39"/>
    </location>
</feature>
<organism evidence="3 4">
    <name type="scientific">Nonomuraea coxensis DSM 45129</name>
    <dbReference type="NCBI Taxonomy" id="1122611"/>
    <lineage>
        <taxon>Bacteria</taxon>
        <taxon>Bacillati</taxon>
        <taxon>Actinomycetota</taxon>
        <taxon>Actinomycetes</taxon>
        <taxon>Streptosporangiales</taxon>
        <taxon>Streptosporangiaceae</taxon>
        <taxon>Nonomuraea</taxon>
    </lineage>
</organism>
<keyword evidence="2" id="KW-0812">Transmembrane</keyword>
<protein>
    <submittedName>
        <fullName evidence="3">Uncharacterized protein</fullName>
    </submittedName>
</protein>
<keyword evidence="2" id="KW-1133">Transmembrane helix</keyword>
<accession>A0ABX8U3Y6</accession>
<evidence type="ECO:0000256" key="1">
    <source>
        <dbReference type="SAM" id="MobiDB-lite"/>
    </source>
</evidence>
<evidence type="ECO:0000313" key="4">
    <source>
        <dbReference type="Proteomes" id="UP000824681"/>
    </source>
</evidence>
<dbReference type="Proteomes" id="UP000824681">
    <property type="component" value="Chromosome"/>
</dbReference>